<dbReference type="EMBL" id="KZ293785">
    <property type="protein sequence ID" value="PBK79330.1"/>
    <property type="molecule type" value="Genomic_DNA"/>
</dbReference>
<proteinExistence type="predicted"/>
<sequence length="136" mass="15567">MWRRLLGGGWDVGREDEGNPIDNDTTRGKQKDQSWEWAMAVSIGREIFEILPAEANIEQMGRVSLLPIVDDAYEKANNEWEYWKSERWQLEQHLEEGWQKVNPSFLSAAANVFDGGGRQILLLISPVNAMTETGIY</sequence>
<dbReference type="STRING" id="47427.A0A2H3CBS5"/>
<evidence type="ECO:0000256" key="1">
    <source>
        <dbReference type="SAM" id="MobiDB-lite"/>
    </source>
</evidence>
<protein>
    <submittedName>
        <fullName evidence="2">Uncharacterized protein</fullName>
    </submittedName>
</protein>
<evidence type="ECO:0000313" key="3">
    <source>
        <dbReference type="Proteomes" id="UP000217790"/>
    </source>
</evidence>
<reference evidence="3" key="1">
    <citation type="journal article" date="2017" name="Nat. Ecol. Evol.">
        <title>Genome expansion and lineage-specific genetic innovations in the forest pathogenic fungi Armillaria.</title>
        <authorList>
            <person name="Sipos G."/>
            <person name="Prasanna A.N."/>
            <person name="Walter M.C."/>
            <person name="O'Connor E."/>
            <person name="Balint B."/>
            <person name="Krizsan K."/>
            <person name="Kiss B."/>
            <person name="Hess J."/>
            <person name="Varga T."/>
            <person name="Slot J."/>
            <person name="Riley R."/>
            <person name="Boka B."/>
            <person name="Rigling D."/>
            <person name="Barry K."/>
            <person name="Lee J."/>
            <person name="Mihaltcheva S."/>
            <person name="LaButti K."/>
            <person name="Lipzen A."/>
            <person name="Waldron R."/>
            <person name="Moloney N.M."/>
            <person name="Sperisen C."/>
            <person name="Kredics L."/>
            <person name="Vagvoelgyi C."/>
            <person name="Patrignani A."/>
            <person name="Fitzpatrick D."/>
            <person name="Nagy I."/>
            <person name="Doyle S."/>
            <person name="Anderson J.B."/>
            <person name="Grigoriev I.V."/>
            <person name="Gueldener U."/>
            <person name="Muensterkoetter M."/>
            <person name="Nagy L.G."/>
        </authorList>
    </citation>
    <scope>NUCLEOTIDE SEQUENCE [LARGE SCALE GENOMIC DNA]</scope>
    <source>
        <strain evidence="3">Ar21-2</strain>
    </source>
</reference>
<name>A0A2H3CBS5_ARMGA</name>
<dbReference type="InParanoid" id="A0A2H3CBS5"/>
<keyword evidence="3" id="KW-1185">Reference proteome</keyword>
<dbReference type="AlphaFoldDB" id="A0A2H3CBS5"/>
<accession>A0A2H3CBS5</accession>
<organism evidence="2 3">
    <name type="scientific">Armillaria gallica</name>
    <name type="common">Bulbous honey fungus</name>
    <name type="synonym">Armillaria bulbosa</name>
    <dbReference type="NCBI Taxonomy" id="47427"/>
    <lineage>
        <taxon>Eukaryota</taxon>
        <taxon>Fungi</taxon>
        <taxon>Dikarya</taxon>
        <taxon>Basidiomycota</taxon>
        <taxon>Agaricomycotina</taxon>
        <taxon>Agaricomycetes</taxon>
        <taxon>Agaricomycetidae</taxon>
        <taxon>Agaricales</taxon>
        <taxon>Marasmiineae</taxon>
        <taxon>Physalacriaceae</taxon>
        <taxon>Armillaria</taxon>
    </lineage>
</organism>
<gene>
    <name evidence="2" type="ORF">ARMGADRAFT_1103393</name>
</gene>
<evidence type="ECO:0000313" key="2">
    <source>
        <dbReference type="EMBL" id="PBK79330.1"/>
    </source>
</evidence>
<dbReference type="Proteomes" id="UP000217790">
    <property type="component" value="Unassembled WGS sequence"/>
</dbReference>
<feature type="region of interest" description="Disordered" evidence="1">
    <location>
        <begin position="13"/>
        <end position="32"/>
    </location>
</feature>